<sequence>MLEKIENLLLLIIVKIIRGISSFLTKIVVFIIFSFYSIIAFLIKKYCERRKRLKEEIFKKNQKIQHFYKKNLQKSSPEKSTKSEQFIFLSSNENSNNPCKLKYVIKSDPILKKKSNLSAESNKKESQSKYSNSPSLKLTNKEIQLELKSDQEEIESIKLEKISQNTEKESSCKIKETRKRNFLNELRSNSPEMILSQKSKSSTVNTVSSNYDTILKNLRKLNQNVLDSKYSQENDERKKLHFLEIMLSYKSLFNYDYSYCINNEPVFIFDLFNSIYPVFDYFGKEYKKNIAKYLVKRGVSVNQTKIFLNNIKEYGEISEIKNILDVENNYDPVSFFTEVEIKTFHKFSPKIDSEVIKVFKGIKYKKFIFAIGDLKIIKSVLFSLGLDNFIDGIFYLDYNDKSIPTKKSIYPYEIIDMVIQTNKVYYFDNCEDNLHFARKRGWNVFQVDEITFRKKMKSILKFLGFEIVSCE</sequence>
<dbReference type="Gene3D" id="3.40.50.1000">
    <property type="entry name" value="HAD superfamily/HAD-like"/>
    <property type="match status" value="1"/>
</dbReference>
<proteinExistence type="predicted"/>
<gene>
    <name evidence="3" type="ORF">TUBRATIS_004430</name>
</gene>
<name>A0A437APT4_9MICR</name>
<evidence type="ECO:0000256" key="1">
    <source>
        <dbReference type="SAM" id="MobiDB-lite"/>
    </source>
</evidence>
<keyword evidence="2" id="KW-1133">Transmembrane helix</keyword>
<organism evidence="3 4">
    <name type="scientific">Tubulinosema ratisbonensis</name>
    <dbReference type="NCBI Taxonomy" id="291195"/>
    <lineage>
        <taxon>Eukaryota</taxon>
        <taxon>Fungi</taxon>
        <taxon>Fungi incertae sedis</taxon>
        <taxon>Microsporidia</taxon>
        <taxon>Tubulinosematoidea</taxon>
        <taxon>Tubulinosematidae</taxon>
        <taxon>Tubulinosema</taxon>
    </lineage>
</organism>
<evidence type="ECO:0000313" key="4">
    <source>
        <dbReference type="Proteomes" id="UP000282876"/>
    </source>
</evidence>
<evidence type="ECO:0000313" key="3">
    <source>
        <dbReference type="EMBL" id="RVD93033.1"/>
    </source>
</evidence>
<reference evidence="3 4" key="1">
    <citation type="submission" date="2018-10" db="EMBL/GenBank/DDBJ databases">
        <title>Draft genome sequence of the microsporidian Tubulinosema ratisbonensis.</title>
        <authorList>
            <person name="Polonais V."/>
            <person name="Peyretaillade E."/>
            <person name="Niehus S."/>
            <person name="Wawrzyniak I."/>
            <person name="Franchet A."/>
            <person name="Gaspin C."/>
            <person name="Reichstadt M."/>
            <person name="Belser C."/>
            <person name="Labadie K."/>
            <person name="Delbac F."/>
            <person name="Ferrandon D."/>
        </authorList>
    </citation>
    <scope>NUCLEOTIDE SEQUENCE [LARGE SCALE GENOMIC DNA]</scope>
    <source>
        <strain evidence="3 4">Franzen</strain>
    </source>
</reference>
<dbReference type="EMBL" id="RCSS01000098">
    <property type="protein sequence ID" value="RVD93033.1"/>
    <property type="molecule type" value="Genomic_DNA"/>
</dbReference>
<dbReference type="VEuPathDB" id="MicrosporidiaDB:TUBRATIS_004430"/>
<keyword evidence="2" id="KW-0812">Transmembrane</keyword>
<evidence type="ECO:0000256" key="2">
    <source>
        <dbReference type="SAM" id="Phobius"/>
    </source>
</evidence>
<protein>
    <submittedName>
        <fullName evidence="3">Pyrimidine 5-nucleotidase</fullName>
    </submittedName>
</protein>
<comment type="caution">
    <text evidence="3">The sequence shown here is derived from an EMBL/GenBank/DDBJ whole genome shotgun (WGS) entry which is preliminary data.</text>
</comment>
<feature type="transmembrane region" description="Helical" evidence="2">
    <location>
        <begin position="20"/>
        <end position="43"/>
    </location>
</feature>
<dbReference type="OrthoDB" id="2195201at2759"/>
<dbReference type="AlphaFoldDB" id="A0A437APT4"/>
<dbReference type="InterPro" id="IPR023214">
    <property type="entry name" value="HAD_sf"/>
</dbReference>
<dbReference type="Proteomes" id="UP000282876">
    <property type="component" value="Unassembled WGS sequence"/>
</dbReference>
<keyword evidence="2" id="KW-0472">Membrane</keyword>
<feature type="region of interest" description="Disordered" evidence="1">
    <location>
        <begin position="116"/>
        <end position="135"/>
    </location>
</feature>
<keyword evidence="4" id="KW-1185">Reference proteome</keyword>
<accession>A0A437APT4</accession>